<dbReference type="GO" id="GO:0005886">
    <property type="term" value="C:plasma membrane"/>
    <property type="evidence" value="ECO:0007669"/>
    <property type="project" value="TreeGrafter"/>
</dbReference>
<dbReference type="SMART" id="SM00388">
    <property type="entry name" value="HisKA"/>
    <property type="match status" value="1"/>
</dbReference>
<name>A0A1I3FLH4_9FLAO</name>
<dbReference type="AlphaFoldDB" id="A0A1I3FLH4"/>
<evidence type="ECO:0000313" key="9">
    <source>
        <dbReference type="EMBL" id="SFI11771.1"/>
    </source>
</evidence>
<dbReference type="Proteomes" id="UP000198931">
    <property type="component" value="Unassembled WGS sequence"/>
</dbReference>
<keyword evidence="6" id="KW-0902">Two-component regulatory system</keyword>
<keyword evidence="7" id="KW-0472">Membrane</keyword>
<dbReference type="InterPro" id="IPR005467">
    <property type="entry name" value="His_kinase_dom"/>
</dbReference>
<dbReference type="EMBL" id="FOQT01000002">
    <property type="protein sequence ID" value="SFI11771.1"/>
    <property type="molecule type" value="Genomic_DNA"/>
</dbReference>
<dbReference type="Pfam" id="PF02518">
    <property type="entry name" value="HATPase_c"/>
    <property type="match status" value="1"/>
</dbReference>
<dbReference type="PANTHER" id="PTHR45453:SF1">
    <property type="entry name" value="PHOSPHATE REGULON SENSOR PROTEIN PHOR"/>
    <property type="match status" value="1"/>
</dbReference>
<dbReference type="PANTHER" id="PTHR45453">
    <property type="entry name" value="PHOSPHATE REGULON SENSOR PROTEIN PHOR"/>
    <property type="match status" value="1"/>
</dbReference>
<dbReference type="InterPro" id="IPR050351">
    <property type="entry name" value="BphY/WalK/GraS-like"/>
</dbReference>
<dbReference type="RefSeq" id="WP_090079447.1">
    <property type="nucleotide sequence ID" value="NZ_FOQT01000002.1"/>
</dbReference>
<evidence type="ECO:0000256" key="1">
    <source>
        <dbReference type="ARBA" id="ARBA00000085"/>
    </source>
</evidence>
<organism evidence="9 10">
    <name type="scientific">Halpernia frigidisoli</name>
    <dbReference type="NCBI Taxonomy" id="1125876"/>
    <lineage>
        <taxon>Bacteria</taxon>
        <taxon>Pseudomonadati</taxon>
        <taxon>Bacteroidota</taxon>
        <taxon>Flavobacteriia</taxon>
        <taxon>Flavobacteriales</taxon>
        <taxon>Weeksellaceae</taxon>
        <taxon>Chryseobacterium group</taxon>
        <taxon>Halpernia</taxon>
    </lineage>
</organism>
<dbReference type="InterPro" id="IPR036890">
    <property type="entry name" value="HATPase_C_sf"/>
</dbReference>
<proteinExistence type="predicted"/>
<dbReference type="FunFam" id="3.30.565.10:FF:000006">
    <property type="entry name" value="Sensor histidine kinase WalK"/>
    <property type="match status" value="1"/>
</dbReference>
<protein>
    <recommendedName>
        <fullName evidence="2">histidine kinase</fullName>
        <ecNumber evidence="2">2.7.13.3</ecNumber>
    </recommendedName>
</protein>
<dbReference type="Gene3D" id="1.10.287.130">
    <property type="match status" value="1"/>
</dbReference>
<evidence type="ECO:0000259" key="8">
    <source>
        <dbReference type="PROSITE" id="PS50109"/>
    </source>
</evidence>
<evidence type="ECO:0000256" key="2">
    <source>
        <dbReference type="ARBA" id="ARBA00012438"/>
    </source>
</evidence>
<keyword evidence="4" id="KW-0808">Transferase</keyword>
<evidence type="ECO:0000256" key="4">
    <source>
        <dbReference type="ARBA" id="ARBA00022679"/>
    </source>
</evidence>
<keyword evidence="5 9" id="KW-0418">Kinase</keyword>
<dbReference type="EC" id="2.7.13.3" evidence="2"/>
<dbReference type="CDD" id="cd00075">
    <property type="entry name" value="HATPase"/>
    <property type="match status" value="1"/>
</dbReference>
<feature type="transmembrane region" description="Helical" evidence="7">
    <location>
        <begin position="39"/>
        <end position="62"/>
    </location>
</feature>
<gene>
    <name evidence="9" type="ORF">SAMN05443292_1443</name>
</gene>
<dbReference type="InterPro" id="IPR003661">
    <property type="entry name" value="HisK_dim/P_dom"/>
</dbReference>
<dbReference type="SUPFAM" id="SSF47384">
    <property type="entry name" value="Homodimeric domain of signal transducing histidine kinase"/>
    <property type="match status" value="1"/>
</dbReference>
<dbReference type="InterPro" id="IPR036097">
    <property type="entry name" value="HisK_dim/P_sf"/>
</dbReference>
<evidence type="ECO:0000256" key="7">
    <source>
        <dbReference type="SAM" id="Phobius"/>
    </source>
</evidence>
<dbReference type="SUPFAM" id="SSF55874">
    <property type="entry name" value="ATPase domain of HSP90 chaperone/DNA topoisomerase II/histidine kinase"/>
    <property type="match status" value="1"/>
</dbReference>
<keyword evidence="3" id="KW-0597">Phosphoprotein</keyword>
<sequence length="342" mass="39387">MRFHKLTFFAGLFLTVVMLLVSLLFDYSHTIKDSFDRDFLYSIIGAFVFMLVVNYTVLDLLFNYYGKRQIRKMSDFLPEDLVTQEKVVSFQQLGERITSIAEQNATEVGFLKEMEIYRKEYVGNVSHELKTPLFSIQGYVETLLDGGVENLNIRDKYLERIDKSVERLLSIVQDLDMINQYESGEISLNISSFDINIVVKEIIELLEFEAQKKQSKVTLQNSQPVILVSADKQKISQVLINLISNAIYYSNREKAQITIKTNVLKNKVYVEVSDNGMGIKPELLPRIFERFYRVESSRSRQNGGSGLGLAIVKHILEAHQENIRVESQYLEGTKFSFLLNLA</sequence>
<dbReference type="GO" id="GO:0004721">
    <property type="term" value="F:phosphoprotein phosphatase activity"/>
    <property type="evidence" value="ECO:0007669"/>
    <property type="project" value="TreeGrafter"/>
</dbReference>
<dbReference type="InterPro" id="IPR004358">
    <property type="entry name" value="Sig_transdc_His_kin-like_C"/>
</dbReference>
<feature type="domain" description="Histidine kinase" evidence="8">
    <location>
        <begin position="124"/>
        <end position="342"/>
    </location>
</feature>
<dbReference type="GO" id="GO:0000155">
    <property type="term" value="F:phosphorelay sensor kinase activity"/>
    <property type="evidence" value="ECO:0007669"/>
    <property type="project" value="InterPro"/>
</dbReference>
<reference evidence="9 10" key="1">
    <citation type="submission" date="2016-10" db="EMBL/GenBank/DDBJ databases">
        <authorList>
            <person name="de Groot N.N."/>
        </authorList>
    </citation>
    <scope>NUCLEOTIDE SEQUENCE [LARGE SCALE GENOMIC DNA]</scope>
    <source>
        <strain evidence="9 10">DSM 26000</strain>
    </source>
</reference>
<evidence type="ECO:0000256" key="5">
    <source>
        <dbReference type="ARBA" id="ARBA00022777"/>
    </source>
</evidence>
<accession>A0A1I3FLH4</accession>
<dbReference type="InterPro" id="IPR003594">
    <property type="entry name" value="HATPase_dom"/>
</dbReference>
<dbReference type="PRINTS" id="PR00344">
    <property type="entry name" value="BCTRLSENSOR"/>
</dbReference>
<dbReference type="SMART" id="SM00387">
    <property type="entry name" value="HATPase_c"/>
    <property type="match status" value="1"/>
</dbReference>
<dbReference type="STRING" id="1125876.SAMN05443292_1443"/>
<dbReference type="PROSITE" id="PS50109">
    <property type="entry name" value="HIS_KIN"/>
    <property type="match status" value="1"/>
</dbReference>
<evidence type="ECO:0000256" key="6">
    <source>
        <dbReference type="ARBA" id="ARBA00023012"/>
    </source>
</evidence>
<keyword evidence="10" id="KW-1185">Reference proteome</keyword>
<evidence type="ECO:0000313" key="10">
    <source>
        <dbReference type="Proteomes" id="UP000198931"/>
    </source>
</evidence>
<dbReference type="Pfam" id="PF00512">
    <property type="entry name" value="HisKA"/>
    <property type="match status" value="1"/>
</dbReference>
<keyword evidence="7" id="KW-1133">Transmembrane helix</keyword>
<feature type="transmembrane region" description="Helical" evidence="7">
    <location>
        <begin position="7"/>
        <end position="27"/>
    </location>
</feature>
<dbReference type="GO" id="GO:0016036">
    <property type="term" value="P:cellular response to phosphate starvation"/>
    <property type="evidence" value="ECO:0007669"/>
    <property type="project" value="TreeGrafter"/>
</dbReference>
<evidence type="ECO:0000256" key="3">
    <source>
        <dbReference type="ARBA" id="ARBA00022553"/>
    </source>
</evidence>
<keyword evidence="7" id="KW-0812">Transmembrane</keyword>
<dbReference type="CDD" id="cd00082">
    <property type="entry name" value="HisKA"/>
    <property type="match status" value="1"/>
</dbReference>
<comment type="catalytic activity">
    <reaction evidence="1">
        <text>ATP + protein L-histidine = ADP + protein N-phospho-L-histidine.</text>
        <dbReference type="EC" id="2.7.13.3"/>
    </reaction>
</comment>
<dbReference type="OrthoDB" id="9813151at2"/>
<dbReference type="Gene3D" id="3.30.565.10">
    <property type="entry name" value="Histidine kinase-like ATPase, C-terminal domain"/>
    <property type="match status" value="1"/>
</dbReference>